<proteinExistence type="predicted"/>
<evidence type="ECO:0000256" key="1">
    <source>
        <dbReference type="SAM" id="MobiDB-lite"/>
    </source>
</evidence>
<comment type="caution">
    <text evidence="2">The sequence shown here is derived from an EMBL/GenBank/DDBJ whole genome shotgun (WGS) entry which is preliminary data.</text>
</comment>
<protein>
    <submittedName>
        <fullName evidence="2">Uncharacterized protein</fullName>
    </submittedName>
</protein>
<keyword evidence="3" id="KW-1185">Reference proteome</keyword>
<evidence type="ECO:0000313" key="2">
    <source>
        <dbReference type="EMBL" id="KAF6202194.1"/>
    </source>
</evidence>
<dbReference type="AlphaFoldDB" id="A0A8S9X145"/>
<organism evidence="2 3">
    <name type="scientific">Apolygus lucorum</name>
    <name type="common">Small green plant bug</name>
    <name type="synonym">Lygocoris lucorum</name>
    <dbReference type="NCBI Taxonomy" id="248454"/>
    <lineage>
        <taxon>Eukaryota</taxon>
        <taxon>Metazoa</taxon>
        <taxon>Ecdysozoa</taxon>
        <taxon>Arthropoda</taxon>
        <taxon>Hexapoda</taxon>
        <taxon>Insecta</taxon>
        <taxon>Pterygota</taxon>
        <taxon>Neoptera</taxon>
        <taxon>Paraneoptera</taxon>
        <taxon>Hemiptera</taxon>
        <taxon>Heteroptera</taxon>
        <taxon>Panheteroptera</taxon>
        <taxon>Cimicomorpha</taxon>
        <taxon>Miridae</taxon>
        <taxon>Mirini</taxon>
        <taxon>Apolygus</taxon>
    </lineage>
</organism>
<dbReference type="EMBL" id="WIXP02000012">
    <property type="protein sequence ID" value="KAF6202194.1"/>
    <property type="molecule type" value="Genomic_DNA"/>
</dbReference>
<reference evidence="2" key="1">
    <citation type="journal article" date="2021" name="Mol. Ecol. Resour.">
        <title>Apolygus lucorum genome provides insights into omnivorousness and mesophyll feeding.</title>
        <authorList>
            <person name="Liu Y."/>
            <person name="Liu H."/>
            <person name="Wang H."/>
            <person name="Huang T."/>
            <person name="Liu B."/>
            <person name="Yang B."/>
            <person name="Yin L."/>
            <person name="Li B."/>
            <person name="Zhang Y."/>
            <person name="Zhang S."/>
            <person name="Jiang F."/>
            <person name="Zhang X."/>
            <person name="Ren Y."/>
            <person name="Wang B."/>
            <person name="Wang S."/>
            <person name="Lu Y."/>
            <person name="Wu K."/>
            <person name="Fan W."/>
            <person name="Wang G."/>
        </authorList>
    </citation>
    <scope>NUCLEOTIDE SEQUENCE</scope>
    <source>
        <strain evidence="2">12Hb</strain>
    </source>
</reference>
<dbReference type="Gene3D" id="3.15.10.10">
    <property type="entry name" value="Bactericidal permeability-increasing protein, domain 1"/>
    <property type="match status" value="1"/>
</dbReference>
<evidence type="ECO:0000313" key="3">
    <source>
        <dbReference type="Proteomes" id="UP000466442"/>
    </source>
</evidence>
<name>A0A8S9X145_APOLU</name>
<dbReference type="Proteomes" id="UP000466442">
    <property type="component" value="Linkage Group LG12"/>
</dbReference>
<gene>
    <name evidence="2" type="ORF">GE061_004592</name>
</gene>
<feature type="region of interest" description="Disordered" evidence="1">
    <location>
        <begin position="269"/>
        <end position="302"/>
    </location>
</feature>
<sequence length="387" mass="44305">MGFPRYHWILKQVPVRGRERTALNKSQIWPAKPLSIVMGSVMGISDLNMHMTPSDFNFLIPFNVKLSCGSGHMIVHDIRRLHHDVYMDTVNENETFISIRFTVAEIDFRWDLCWLSLIIPVPMWLRGNIMQLTFHMTAKLTYQPKCEVTVTKVSMESYGKVSLNVFNWLPQAMGDQLSEMVARNTQDRIHFTITKSIEKTVENMTSLYDPCIVFPAMGRLEEISQIGDDPFEEREELNEHVLAAMEQGMNSGRALPSEQISHPVDKIHGLTQGQKVEGREEQNVAETRSGGENENDNVVEDCSRSNPIESTRLHSFHEIIRCRAIDEDKYLKIASTVERNIGAWQNRDFGISEGESLRVNSNEVVPLRHKIAPPDNNVNQDRQDTEV</sequence>
<accession>A0A8S9X145</accession>